<feature type="region of interest" description="Disordered" evidence="1">
    <location>
        <begin position="23"/>
        <end position="58"/>
    </location>
</feature>
<dbReference type="OrthoDB" id="3401652at2"/>
<protein>
    <submittedName>
        <fullName evidence="3">Uncharacterized protein</fullName>
    </submittedName>
</protein>
<accession>A0A1H1RJE5</accession>
<gene>
    <name evidence="3" type="ORF">SAMN04489716_0607</name>
</gene>
<dbReference type="AlphaFoldDB" id="A0A1H1RJE5"/>
<evidence type="ECO:0000313" key="3">
    <source>
        <dbReference type="EMBL" id="SDS35835.1"/>
    </source>
</evidence>
<reference evidence="3 4" key="1">
    <citation type="submission" date="2016-10" db="EMBL/GenBank/DDBJ databases">
        <authorList>
            <person name="de Groot N.N."/>
        </authorList>
    </citation>
    <scope>NUCLEOTIDE SEQUENCE [LARGE SCALE GENOMIC DNA]</scope>
    <source>
        <strain evidence="3 4">DSM 43941</strain>
    </source>
</reference>
<dbReference type="EMBL" id="LT629758">
    <property type="protein sequence ID" value="SDS35835.1"/>
    <property type="molecule type" value="Genomic_DNA"/>
</dbReference>
<name>A0A1H1RJE5_9ACTN</name>
<feature type="signal peptide" evidence="2">
    <location>
        <begin position="1"/>
        <end position="22"/>
    </location>
</feature>
<evidence type="ECO:0000313" key="4">
    <source>
        <dbReference type="Proteomes" id="UP000198688"/>
    </source>
</evidence>
<dbReference type="STRING" id="113562.SAMN04489716_0607"/>
<organism evidence="3 4">
    <name type="scientific">Actinoplanes derwentensis</name>
    <dbReference type="NCBI Taxonomy" id="113562"/>
    <lineage>
        <taxon>Bacteria</taxon>
        <taxon>Bacillati</taxon>
        <taxon>Actinomycetota</taxon>
        <taxon>Actinomycetes</taxon>
        <taxon>Micromonosporales</taxon>
        <taxon>Micromonosporaceae</taxon>
        <taxon>Actinoplanes</taxon>
    </lineage>
</organism>
<keyword evidence="2" id="KW-0732">Signal</keyword>
<dbReference type="RefSeq" id="WP_092541354.1">
    <property type="nucleotide sequence ID" value="NZ_BOMJ01000016.1"/>
</dbReference>
<feature type="chain" id="PRO_5039113453" evidence="2">
    <location>
        <begin position="23"/>
        <end position="186"/>
    </location>
</feature>
<feature type="compositionally biased region" description="Polar residues" evidence="1">
    <location>
        <begin position="31"/>
        <end position="58"/>
    </location>
</feature>
<evidence type="ECO:0000256" key="1">
    <source>
        <dbReference type="SAM" id="MobiDB-lite"/>
    </source>
</evidence>
<sequence length="186" mass="19832">MRTIIALALTALLLAGCSGPPAETAAPDVASLQNPSSAPAGTGTTSAPVIRPDSTSADVQRMQQPWMRCLKGNGIPMRTTEDGLLDIDATGNSKGTNGRIMAAEPAIEKACGKLRPVLAPELDEDRNPYWADDDENYHKCLVEAGYDYIEKDGEWVPGPSWYTSDKPPNEAVELGCQAKAFDGRKG</sequence>
<dbReference type="PROSITE" id="PS51257">
    <property type="entry name" value="PROKAR_LIPOPROTEIN"/>
    <property type="match status" value="1"/>
</dbReference>
<dbReference type="Proteomes" id="UP000198688">
    <property type="component" value="Chromosome I"/>
</dbReference>
<evidence type="ECO:0000256" key="2">
    <source>
        <dbReference type="SAM" id="SignalP"/>
    </source>
</evidence>
<keyword evidence="4" id="KW-1185">Reference proteome</keyword>
<proteinExistence type="predicted"/>